<dbReference type="OrthoDB" id="9762834at2"/>
<dbReference type="Proteomes" id="UP000295537">
    <property type="component" value="Unassembled WGS sequence"/>
</dbReference>
<feature type="domain" description="RecC C-terminal" evidence="11">
    <location>
        <begin position="805"/>
        <end position="1028"/>
    </location>
</feature>
<organism evidence="12 13">
    <name type="scientific">Nicoletella semolina</name>
    <dbReference type="NCBI Taxonomy" id="271160"/>
    <lineage>
        <taxon>Bacteria</taxon>
        <taxon>Pseudomonadati</taxon>
        <taxon>Pseudomonadota</taxon>
        <taxon>Gammaproteobacteria</taxon>
        <taxon>Pasteurellales</taxon>
        <taxon>Pasteurellaceae</taxon>
        <taxon>Nicoletella</taxon>
    </lineage>
</organism>
<dbReference type="HAMAP" id="MF_01486">
    <property type="entry name" value="RecC"/>
    <property type="match status" value="1"/>
</dbReference>
<dbReference type="RefSeq" id="WP_132501344.1">
    <property type="nucleotide sequence ID" value="NZ_LVXA01000001.1"/>
</dbReference>
<keyword evidence="1 10" id="KW-0540">Nuclease</keyword>
<evidence type="ECO:0000256" key="10">
    <source>
        <dbReference type="HAMAP-Rule" id="MF_01486"/>
    </source>
</evidence>
<dbReference type="GO" id="GO:0005524">
    <property type="term" value="F:ATP binding"/>
    <property type="evidence" value="ECO:0007669"/>
    <property type="project" value="UniProtKB-UniRule"/>
</dbReference>
<accession>A0A4R2N8V4</accession>
<evidence type="ECO:0000313" key="13">
    <source>
        <dbReference type="Proteomes" id="UP000295537"/>
    </source>
</evidence>
<dbReference type="GO" id="GO:0003677">
    <property type="term" value="F:DNA binding"/>
    <property type="evidence" value="ECO:0007669"/>
    <property type="project" value="UniProtKB-UniRule"/>
</dbReference>
<keyword evidence="3 10" id="KW-0227">DNA damage</keyword>
<dbReference type="PANTHER" id="PTHR30591">
    <property type="entry name" value="RECBCD ENZYME SUBUNIT RECC"/>
    <property type="match status" value="1"/>
</dbReference>
<proteinExistence type="inferred from homology"/>
<dbReference type="Gene3D" id="1.10.10.990">
    <property type="match status" value="1"/>
</dbReference>
<dbReference type="GO" id="GO:0009338">
    <property type="term" value="C:exodeoxyribonuclease V complex"/>
    <property type="evidence" value="ECO:0007669"/>
    <property type="project" value="InterPro"/>
</dbReference>
<keyword evidence="8 10" id="KW-0238">DNA-binding</keyword>
<evidence type="ECO:0000259" key="11">
    <source>
        <dbReference type="Pfam" id="PF17946"/>
    </source>
</evidence>
<keyword evidence="9 10" id="KW-0234">DNA repair</keyword>
<evidence type="ECO:0000256" key="3">
    <source>
        <dbReference type="ARBA" id="ARBA00022763"/>
    </source>
</evidence>
<keyword evidence="5 10" id="KW-0347">Helicase</keyword>
<evidence type="ECO:0000313" key="12">
    <source>
        <dbReference type="EMBL" id="TCP17424.1"/>
    </source>
</evidence>
<comment type="subunit">
    <text evidence="10">Heterotrimer of RecB, RecC and RecD. All subunits contribute to DNA-binding.</text>
</comment>
<comment type="caution">
    <text evidence="12">The sequence shown here is derived from an EMBL/GenBank/DDBJ whole genome shotgun (WGS) entry which is preliminary data.</text>
</comment>
<dbReference type="EMBL" id="SLXJ01000006">
    <property type="protein sequence ID" value="TCP17424.1"/>
    <property type="molecule type" value="Genomic_DNA"/>
</dbReference>
<dbReference type="InterPro" id="IPR013986">
    <property type="entry name" value="DExx_box_DNA_helicase_dom_sf"/>
</dbReference>
<evidence type="ECO:0000256" key="7">
    <source>
        <dbReference type="ARBA" id="ARBA00022840"/>
    </source>
</evidence>
<evidence type="ECO:0000256" key="1">
    <source>
        <dbReference type="ARBA" id="ARBA00022722"/>
    </source>
</evidence>
<dbReference type="InterPro" id="IPR011335">
    <property type="entry name" value="Restrct_endonuc-II-like"/>
</dbReference>
<dbReference type="InterPro" id="IPR027417">
    <property type="entry name" value="P-loop_NTPase"/>
</dbReference>
<comment type="function">
    <text evidence="10">A helicase/nuclease that prepares dsDNA breaks (DSB) for recombinational DNA repair. Binds to DSBs and unwinds DNA via a highly rapid and processive ATP-dependent bidirectional helicase activity. Unwinds dsDNA until it encounters a Chi (crossover hotspot instigator) sequence from the 3' direction. Cuts ssDNA a few nucleotides 3' to the Chi site. The properties and activities of the enzyme are changed at Chi. The Chi-altered holoenzyme produces a long 3'-ssDNA overhang and facilitates RecA-binding to the ssDNA for homologous DNA recombination and repair. Holoenzyme degrades any linearized DNA that is unable to undergo homologous recombination. In the holoenzyme this subunit recognizes the wild-type Chi sequence, and when added to isolated RecB increases its ATP-dependent helicase processivity.</text>
</comment>
<dbReference type="GO" id="GO:0008854">
    <property type="term" value="F:exodeoxyribonuclease V activity"/>
    <property type="evidence" value="ECO:0007669"/>
    <property type="project" value="InterPro"/>
</dbReference>
<evidence type="ECO:0000256" key="6">
    <source>
        <dbReference type="ARBA" id="ARBA00022839"/>
    </source>
</evidence>
<gene>
    <name evidence="10" type="primary">recC</name>
    <name evidence="12" type="ORF">EV693_106114</name>
</gene>
<sequence length="1085" mass="128064">MFTVYYSNQLYNHKDLLVNVLKSDPNPNPFEAETILVQSVGMAQWLQMQIAGETGIAANLQFPFPTSFLWQQYRLLFPELPKENSFSKDIIVWRLMRLLPTYLECEEFLPLAYYLSEQEQNQFKLYQLASKVADLFDQYLVYRPHWLIFWEQGNIQAVFNEINQSSYLNDQDRENIPKTLLWQSILWNALVEDVKKDEDDLIFYTSHRAYLQQHYLSKLSELSSQEIEKLPKRIFVFGISSMPINQLNILNQLGKYCHIHLFFTNPSKIFWGDSQEDRIIEKITLKQSLDHQDMNNLYKDQGNPLLSIWGKQGKEFLNLLIDNEPNEITFYTEAARDNLLNSVKYAILNYEYQSSFEIKPKDGSIQIHSCHSKMREVEVLHNYLLSLFEEYPNMSPNDIIVLSPDIDSYTPYINAVFECYQHNGKNFDKRYIPFSLSDQKLKNTNPIIASFLTLLTLKESHFNVEKIYSLLDVTAVREKYQLKETDLIKLKEWIKLAGIRLGENINENKWKNYNSWENGINRLLLGISLQSEMHWEEIIAINESYGLNAELSGILAKFMENLTAWHHFIQEAYVISEWKSRLMLLIEQFYQGNTENNVALFQLQQIIDNIFERMKQANFDEEIEIDIISTLFERELSEQRDQLNFLVGKVNFCTFLPMRAIPFKVVCLLGMNEGDFPRPYLKDHFDLMQYAPQKGDRAKRDDDRYLFLEALLSAQKIFYMSYIGQSIINNNEKLPSILVSQLIDYINENSQNGFSHKIIKHPISVFSKKNFTEHISYNKEWVNTKKPLNQKNKEILIDNKNGNIDTINITDLINYIQNPIKFFFNHRLGIKFETYETNFEISESFQLSNLEKYSLLHALSETEEDTYHNFFKNAKLKGELPACNFGKISETELSRLINLLNIKLSQYELNSAKNIEINITLEIYGKIIKLFGNIPNNINNRIILWRTGKLRDKDIIEAWIYYLILNVIHFNIDEFSFFYLNHSEVKTLQFNPIDQSIAKDQVMLYLQDYLSSFSKPQLVIYKNIHKYIKHVSTGSTPKNFYKEILAEDLYFCRILAQIEEINDNDIHLHTLLWFEKMINHIREKI</sequence>
<dbReference type="AlphaFoldDB" id="A0A4R2N8V4"/>
<dbReference type="SUPFAM" id="SSF52540">
    <property type="entry name" value="P-loop containing nucleoside triphosphate hydrolases"/>
    <property type="match status" value="2"/>
</dbReference>
<keyword evidence="6 10" id="KW-0269">Exonuclease</keyword>
<evidence type="ECO:0000256" key="4">
    <source>
        <dbReference type="ARBA" id="ARBA00022801"/>
    </source>
</evidence>
<evidence type="ECO:0000256" key="8">
    <source>
        <dbReference type="ARBA" id="ARBA00023125"/>
    </source>
</evidence>
<keyword evidence="7 10" id="KW-0067">ATP-binding</keyword>
<dbReference type="NCBIfam" id="TIGR01450">
    <property type="entry name" value="recC"/>
    <property type="match status" value="1"/>
</dbReference>
<evidence type="ECO:0000256" key="2">
    <source>
        <dbReference type="ARBA" id="ARBA00022741"/>
    </source>
</evidence>
<evidence type="ECO:0000256" key="5">
    <source>
        <dbReference type="ARBA" id="ARBA00022806"/>
    </source>
</evidence>
<dbReference type="Pfam" id="PF04257">
    <property type="entry name" value="Exonuc_V_gamma"/>
    <property type="match status" value="1"/>
</dbReference>
<name>A0A4R2N8V4_9PAST</name>
<dbReference type="InterPro" id="IPR041500">
    <property type="entry name" value="RecC_C"/>
</dbReference>
<protein>
    <recommendedName>
        <fullName evidence="10">RecBCD enzyme subunit RecC</fullName>
    </recommendedName>
    <alternativeName>
        <fullName evidence="10">Exonuclease V subunit RecC</fullName>
        <shortName evidence="10">ExoV subunit RecC</shortName>
    </alternativeName>
    <alternativeName>
        <fullName evidence="10">Helicase/nuclease RecBCD subunit RecC</fullName>
    </alternativeName>
</protein>
<dbReference type="InterPro" id="IPR006697">
    <property type="entry name" value="RecC"/>
</dbReference>
<reference evidence="12 13" key="1">
    <citation type="submission" date="2019-03" db="EMBL/GenBank/DDBJ databases">
        <title>Genomic Encyclopedia of Type Strains, Phase IV (KMG-IV): sequencing the most valuable type-strain genomes for metagenomic binning, comparative biology and taxonomic classification.</title>
        <authorList>
            <person name="Goeker M."/>
        </authorList>
    </citation>
    <scope>NUCLEOTIDE SEQUENCE [LARGE SCALE GENOMIC DNA]</scope>
    <source>
        <strain evidence="12 13">DSM 16380</strain>
    </source>
</reference>
<evidence type="ECO:0000256" key="9">
    <source>
        <dbReference type="ARBA" id="ARBA00023204"/>
    </source>
</evidence>
<dbReference type="Gene3D" id="3.40.50.300">
    <property type="entry name" value="P-loop containing nucleotide triphosphate hydrolases"/>
    <property type="match status" value="2"/>
</dbReference>
<dbReference type="Gene3D" id="3.40.50.10930">
    <property type="match status" value="1"/>
</dbReference>
<dbReference type="Gene3D" id="1.10.10.160">
    <property type="match status" value="1"/>
</dbReference>
<dbReference type="PIRSF" id="PIRSF000980">
    <property type="entry name" value="RecC"/>
    <property type="match status" value="1"/>
</dbReference>
<dbReference type="GO" id="GO:0003678">
    <property type="term" value="F:DNA helicase activity"/>
    <property type="evidence" value="ECO:0007669"/>
    <property type="project" value="UniProtKB-UniRule"/>
</dbReference>
<dbReference type="GO" id="GO:0000724">
    <property type="term" value="P:double-strand break repair via homologous recombination"/>
    <property type="evidence" value="ECO:0007669"/>
    <property type="project" value="UniProtKB-UniRule"/>
</dbReference>
<comment type="similarity">
    <text evidence="10">Belongs to the RecC family.</text>
</comment>
<keyword evidence="2 10" id="KW-0547">Nucleotide-binding</keyword>
<keyword evidence="13" id="KW-1185">Reference proteome</keyword>
<dbReference type="PANTHER" id="PTHR30591:SF1">
    <property type="entry name" value="RECBCD ENZYME SUBUNIT RECC"/>
    <property type="match status" value="1"/>
</dbReference>
<comment type="miscellaneous">
    <text evidence="10">In the RecBCD complex, RecB has a slow 3'-5' helicase, an exonuclease activity and loads RecA onto ssDNA, RecD has a fast 5'-3' helicase activity, while RecC stimulates the ATPase and processivity of the RecB helicase and contributes to recognition of the Chi site.</text>
</comment>
<dbReference type="SUPFAM" id="SSF52980">
    <property type="entry name" value="Restriction endonuclease-like"/>
    <property type="match status" value="1"/>
</dbReference>
<keyword evidence="4 10" id="KW-0378">Hydrolase</keyword>
<dbReference type="Pfam" id="PF17946">
    <property type="entry name" value="RecC_C"/>
    <property type="match status" value="1"/>
</dbReference>